<protein>
    <recommendedName>
        <fullName evidence="3">Nucleotide exchange factor SIL1</fullName>
    </recommendedName>
</protein>
<evidence type="ECO:0000313" key="15">
    <source>
        <dbReference type="Proteomes" id="UP000694580"/>
    </source>
</evidence>
<evidence type="ECO:0000256" key="3">
    <source>
        <dbReference type="ARBA" id="ARBA00015352"/>
    </source>
</evidence>
<dbReference type="PANTHER" id="PTHR19316:SF35">
    <property type="entry name" value="NUCLEOTIDE EXCHANGE FACTOR SIL1"/>
    <property type="match status" value="1"/>
</dbReference>
<evidence type="ECO:0000256" key="6">
    <source>
        <dbReference type="ARBA" id="ARBA00022824"/>
    </source>
</evidence>
<comment type="subcellular location">
    <subcellularLocation>
        <location evidence="1">Endoplasmic reticulum lumen</location>
    </subcellularLocation>
</comment>
<dbReference type="GeneID" id="114767996"/>
<evidence type="ECO:0000256" key="2">
    <source>
        <dbReference type="ARBA" id="ARBA00010588"/>
    </source>
</evidence>
<evidence type="ECO:0000256" key="1">
    <source>
        <dbReference type="ARBA" id="ARBA00004319"/>
    </source>
</evidence>
<feature type="chain" id="PRO_5044234925" description="Nucleotide exchange factor SIL1" evidence="12">
    <location>
        <begin position="37"/>
        <end position="465"/>
    </location>
</feature>
<evidence type="ECO:0000256" key="10">
    <source>
        <dbReference type="ARBA" id="ARBA00037748"/>
    </source>
</evidence>
<gene>
    <name evidence="14" type="primary">SIL1</name>
</gene>
<dbReference type="SUPFAM" id="SSF48371">
    <property type="entry name" value="ARM repeat"/>
    <property type="match status" value="1"/>
</dbReference>
<dbReference type="GeneTree" id="ENSGT00940000153909"/>
<dbReference type="Ensembl" id="ENSDCDT00010061251.1">
    <property type="protein sequence ID" value="ENSDCDP00010050824.1"/>
    <property type="gene ID" value="ENSDCDG00010030050.1"/>
</dbReference>
<evidence type="ECO:0000256" key="12">
    <source>
        <dbReference type="SAM" id="SignalP"/>
    </source>
</evidence>
<evidence type="ECO:0000256" key="5">
    <source>
        <dbReference type="ARBA" id="ARBA00022729"/>
    </source>
</evidence>
<comment type="similarity">
    <text evidence="2">Belongs to the SIL1 family.</text>
</comment>
<evidence type="ECO:0000256" key="8">
    <source>
        <dbReference type="ARBA" id="ARBA00023010"/>
    </source>
</evidence>
<keyword evidence="15" id="KW-1185">Reference proteome</keyword>
<dbReference type="GO" id="GO:0000774">
    <property type="term" value="F:adenyl-nucleotide exchange factor activity"/>
    <property type="evidence" value="ECO:0007669"/>
    <property type="project" value="TreeGrafter"/>
</dbReference>
<organism evidence="14 15">
    <name type="scientific">Denticeps clupeoides</name>
    <name type="common">denticle herring</name>
    <dbReference type="NCBI Taxonomy" id="299321"/>
    <lineage>
        <taxon>Eukaryota</taxon>
        <taxon>Metazoa</taxon>
        <taxon>Chordata</taxon>
        <taxon>Craniata</taxon>
        <taxon>Vertebrata</taxon>
        <taxon>Euteleostomi</taxon>
        <taxon>Actinopterygii</taxon>
        <taxon>Neopterygii</taxon>
        <taxon>Teleostei</taxon>
        <taxon>Clupei</taxon>
        <taxon>Clupeiformes</taxon>
        <taxon>Denticipitoidei</taxon>
        <taxon>Denticipitidae</taxon>
        <taxon>Denticeps</taxon>
    </lineage>
</organism>
<dbReference type="InterPro" id="IPR013918">
    <property type="entry name" value="Nucleotide_exch_fac_Fes1"/>
</dbReference>
<keyword evidence="4" id="KW-0813">Transport</keyword>
<evidence type="ECO:0000256" key="11">
    <source>
        <dbReference type="SAM" id="MobiDB-lite"/>
    </source>
</evidence>
<comment type="function">
    <text evidence="10">Required for protein translocation and folding in the endoplasmic reticulum (ER). Functions as a nucleotide exchange factor for the ER lumenal chaperone HSPA5.</text>
</comment>
<reference evidence="14" key="3">
    <citation type="submission" date="2025-09" db="UniProtKB">
        <authorList>
            <consortium name="Ensembl"/>
        </authorList>
    </citation>
    <scope>IDENTIFICATION</scope>
</reference>
<accession>A0AAY4E0D1</accession>
<dbReference type="Gene3D" id="1.25.10.10">
    <property type="entry name" value="Leucine-rich Repeat Variant"/>
    <property type="match status" value="1"/>
</dbReference>
<evidence type="ECO:0000313" key="14">
    <source>
        <dbReference type="Ensembl" id="ENSDCDP00010050824.1"/>
    </source>
</evidence>
<dbReference type="PANTHER" id="PTHR19316">
    <property type="entry name" value="PROTEIN FOLDING REGULATOR"/>
    <property type="match status" value="1"/>
</dbReference>
<feature type="signal peptide" evidence="12">
    <location>
        <begin position="1"/>
        <end position="36"/>
    </location>
</feature>
<feature type="domain" description="Nucleotide exchange factor Fes1" evidence="13">
    <location>
        <begin position="146"/>
        <end position="224"/>
    </location>
</feature>
<feature type="region of interest" description="Disordered" evidence="11">
    <location>
        <begin position="48"/>
        <end position="69"/>
    </location>
</feature>
<dbReference type="InterPro" id="IPR016024">
    <property type="entry name" value="ARM-type_fold"/>
</dbReference>
<sequence length="465" mass="51709">MLSAAALDWPRIQQRGGLEMRLVLWLLCLLFAAVAGEKPPSAVAVVEGSEPIGAGNGEARVDDEPDREDPEVFLPTSQWQTLKPGQAVPAGSHVRLNLQTGQREVKLDEDSGASKYVRDGQRLVNTQSPSFTAQELKEALKMFKEGVEDSRTPEEEASLKAKFRPIDELKRDMAELDMLMETDAQIMRRLITQFNNSNSTVEEKVKALVDLEYLVHQVDNAQNLVPMGGMKLVIDALNGTDFRLQESAAFVLGSAVSSNPAVQVEAVDGGALQKLLMLLATSRPMNVKKKVLFAVASLLRHFPYAQSHFLKLGGMQVLADLFQTAGGDALRLRIVTVIYDLIIEKELISQTGLDYIPDSSYQERLRQYDQVSLLPALPEQGWCHLVPELLASQDHDWREKTLRAILAMMPYCQSDYQQNSVLLSSLSTLQKQYQELVLIEQDLGEEDGYFGEILTLLDTVALIVQ</sequence>
<dbReference type="InterPro" id="IPR050693">
    <property type="entry name" value="Hsp70_NEF-Inhibitors"/>
</dbReference>
<dbReference type="Pfam" id="PF08609">
    <property type="entry name" value="Fes1"/>
    <property type="match status" value="1"/>
</dbReference>
<keyword evidence="8" id="KW-0811">Translocation</keyword>
<dbReference type="FunFam" id="1.25.10.10:FF:000148">
    <property type="entry name" value="SIL1 nucleotide exchange factor"/>
    <property type="match status" value="1"/>
</dbReference>
<keyword evidence="6" id="KW-0256">Endoplasmic reticulum</keyword>
<evidence type="ECO:0000256" key="7">
    <source>
        <dbReference type="ARBA" id="ARBA00022927"/>
    </source>
</evidence>
<dbReference type="GO" id="GO:0015031">
    <property type="term" value="P:protein transport"/>
    <property type="evidence" value="ECO:0007669"/>
    <property type="project" value="UniProtKB-KW"/>
</dbReference>
<keyword evidence="7" id="KW-0653">Protein transport</keyword>
<dbReference type="AlphaFoldDB" id="A0AAY4E0D1"/>
<dbReference type="Proteomes" id="UP000694580">
    <property type="component" value="Chromosome 18"/>
</dbReference>
<keyword evidence="9" id="KW-0325">Glycoprotein</keyword>
<evidence type="ECO:0000256" key="9">
    <source>
        <dbReference type="ARBA" id="ARBA00023180"/>
    </source>
</evidence>
<evidence type="ECO:0000259" key="13">
    <source>
        <dbReference type="Pfam" id="PF08609"/>
    </source>
</evidence>
<reference evidence="14" key="2">
    <citation type="submission" date="2025-08" db="UniProtKB">
        <authorList>
            <consortium name="Ensembl"/>
        </authorList>
    </citation>
    <scope>IDENTIFICATION</scope>
</reference>
<keyword evidence="5 12" id="KW-0732">Signal</keyword>
<evidence type="ECO:0000256" key="4">
    <source>
        <dbReference type="ARBA" id="ARBA00022448"/>
    </source>
</evidence>
<reference evidence="14 15" key="1">
    <citation type="submission" date="2020-06" db="EMBL/GenBank/DDBJ databases">
        <authorList>
            <consortium name="Wellcome Sanger Institute Data Sharing"/>
        </authorList>
    </citation>
    <scope>NUCLEOTIDE SEQUENCE [LARGE SCALE GENOMIC DNA]</scope>
</reference>
<dbReference type="RefSeq" id="XP_028815844.1">
    <property type="nucleotide sequence ID" value="XM_028960011.1"/>
</dbReference>
<dbReference type="GO" id="GO:0005788">
    <property type="term" value="C:endoplasmic reticulum lumen"/>
    <property type="evidence" value="ECO:0007669"/>
    <property type="project" value="UniProtKB-SubCell"/>
</dbReference>
<dbReference type="InterPro" id="IPR011989">
    <property type="entry name" value="ARM-like"/>
</dbReference>
<name>A0AAY4E0D1_9TELE</name>
<proteinExistence type="inferred from homology"/>